<evidence type="ECO:0000313" key="3">
    <source>
        <dbReference type="Proteomes" id="UP000807025"/>
    </source>
</evidence>
<evidence type="ECO:0000256" key="1">
    <source>
        <dbReference type="SAM" id="MobiDB-lite"/>
    </source>
</evidence>
<dbReference type="Proteomes" id="UP000807025">
    <property type="component" value="Unassembled WGS sequence"/>
</dbReference>
<organism evidence="2 3">
    <name type="scientific">Pleurotus eryngii</name>
    <name type="common">Boletus of the steppes</name>
    <dbReference type="NCBI Taxonomy" id="5323"/>
    <lineage>
        <taxon>Eukaryota</taxon>
        <taxon>Fungi</taxon>
        <taxon>Dikarya</taxon>
        <taxon>Basidiomycota</taxon>
        <taxon>Agaricomycotina</taxon>
        <taxon>Agaricomycetes</taxon>
        <taxon>Agaricomycetidae</taxon>
        <taxon>Agaricales</taxon>
        <taxon>Pleurotineae</taxon>
        <taxon>Pleurotaceae</taxon>
        <taxon>Pleurotus</taxon>
    </lineage>
</organism>
<gene>
    <name evidence="2" type="ORF">BDN71DRAFT_1535976</name>
</gene>
<dbReference type="AlphaFoldDB" id="A0A9P5ZJG2"/>
<name>A0A9P5ZJG2_PLEER</name>
<comment type="caution">
    <text evidence="2">The sequence shown here is derived from an EMBL/GenBank/DDBJ whole genome shotgun (WGS) entry which is preliminary data.</text>
</comment>
<evidence type="ECO:0000313" key="2">
    <source>
        <dbReference type="EMBL" id="KAF9488522.1"/>
    </source>
</evidence>
<dbReference type="EMBL" id="MU154710">
    <property type="protein sequence ID" value="KAF9488522.1"/>
    <property type="molecule type" value="Genomic_DNA"/>
</dbReference>
<feature type="region of interest" description="Disordered" evidence="1">
    <location>
        <begin position="37"/>
        <end position="59"/>
    </location>
</feature>
<sequence>MPSASSSAPRPPNCPILAACITYTRSLTQNLEATLPASTTQPTDSATIVGCAPTPPTRPTSQLATKYGANMAQNPSYREWATEREIKENVVGEIIIKQWRDQRQRDETSKRANERRGTKMRNEKEAKDNEKGRYDTYDTYDAYDAYDAYDTYDTYDAYNMYDTYMYTVHMRPTSGREILGDQEASQAQIGVSDKGLATYRFALIQASTFIQPSYTPPTNTSLRQRMFSGWITSIRHDREVQRKLVPSLSIILYCLLQPRM</sequence>
<protein>
    <submittedName>
        <fullName evidence="2">Uncharacterized protein</fullName>
    </submittedName>
</protein>
<reference evidence="2" key="1">
    <citation type="submission" date="2020-11" db="EMBL/GenBank/DDBJ databases">
        <authorList>
            <consortium name="DOE Joint Genome Institute"/>
            <person name="Ahrendt S."/>
            <person name="Riley R."/>
            <person name="Andreopoulos W."/>
            <person name="Labutti K."/>
            <person name="Pangilinan J."/>
            <person name="Ruiz-Duenas F.J."/>
            <person name="Barrasa J.M."/>
            <person name="Sanchez-Garcia M."/>
            <person name="Camarero S."/>
            <person name="Miyauchi S."/>
            <person name="Serrano A."/>
            <person name="Linde D."/>
            <person name="Babiker R."/>
            <person name="Drula E."/>
            <person name="Ayuso-Fernandez I."/>
            <person name="Pacheco R."/>
            <person name="Padilla G."/>
            <person name="Ferreira P."/>
            <person name="Barriuso J."/>
            <person name="Kellner H."/>
            <person name="Castanera R."/>
            <person name="Alfaro M."/>
            <person name="Ramirez L."/>
            <person name="Pisabarro A.G."/>
            <person name="Kuo A."/>
            <person name="Tritt A."/>
            <person name="Lipzen A."/>
            <person name="He G."/>
            <person name="Yan M."/>
            <person name="Ng V."/>
            <person name="Cullen D."/>
            <person name="Martin F."/>
            <person name="Rosso M.-N."/>
            <person name="Henrissat B."/>
            <person name="Hibbett D."/>
            <person name="Martinez A.T."/>
            <person name="Grigoriev I.V."/>
        </authorList>
    </citation>
    <scope>NUCLEOTIDE SEQUENCE</scope>
    <source>
        <strain evidence="2">ATCC 90797</strain>
    </source>
</reference>
<feature type="region of interest" description="Disordered" evidence="1">
    <location>
        <begin position="100"/>
        <end position="130"/>
    </location>
</feature>
<keyword evidence="3" id="KW-1185">Reference proteome</keyword>
<feature type="compositionally biased region" description="Polar residues" evidence="1">
    <location>
        <begin position="37"/>
        <end position="46"/>
    </location>
</feature>
<proteinExistence type="predicted"/>
<accession>A0A9P5ZJG2</accession>